<dbReference type="eggNOG" id="ENOG502QPQD">
    <property type="taxonomic scope" value="Eukaryota"/>
</dbReference>
<evidence type="ECO:0000313" key="2">
    <source>
        <dbReference type="Ensembl" id="ENSLACP00000013226.1"/>
    </source>
</evidence>
<dbReference type="InParanoid" id="H3AUA5"/>
<reference evidence="2" key="2">
    <citation type="submission" date="2025-08" db="UniProtKB">
        <authorList>
            <consortium name="Ensembl"/>
        </authorList>
    </citation>
    <scope>IDENTIFICATION</scope>
</reference>
<dbReference type="Bgee" id="ENSLACG00000011646">
    <property type="expression patterns" value="Expressed in post-anal tail muscle and 1 other cell type or tissue"/>
</dbReference>
<dbReference type="STRING" id="7897.ENSLACP00000013226"/>
<dbReference type="InterPro" id="IPR025398">
    <property type="entry name" value="DUF4371"/>
</dbReference>
<dbReference type="EMBL" id="AFYH01056696">
    <property type="status" value="NOT_ANNOTATED_CDS"/>
    <property type="molecule type" value="Genomic_DNA"/>
</dbReference>
<dbReference type="Ensembl" id="ENSLACT00000013322.1">
    <property type="protein sequence ID" value="ENSLACP00000013226.1"/>
    <property type="gene ID" value="ENSLACG00000011646.1"/>
</dbReference>
<dbReference type="PANTHER" id="PTHR45749">
    <property type="match status" value="1"/>
</dbReference>
<reference evidence="2" key="3">
    <citation type="submission" date="2025-09" db="UniProtKB">
        <authorList>
            <consortium name="Ensembl"/>
        </authorList>
    </citation>
    <scope>IDENTIFICATION</scope>
</reference>
<dbReference type="GeneTree" id="ENSGT00940000154356"/>
<proteinExistence type="predicted"/>
<protein>
    <recommendedName>
        <fullName evidence="1">DUF4371 domain-containing protein</fullName>
    </recommendedName>
</protein>
<keyword evidence="3" id="KW-1185">Reference proteome</keyword>
<dbReference type="Proteomes" id="UP000008672">
    <property type="component" value="Unassembled WGS sequence"/>
</dbReference>
<sequence>NGETVELKWLMYSETKKATFCFLCMLFAKKSSTTPSLANPKKGFCDWKHLNPRIPDHENSPEHHESYITWKKFEMCLKKGGAKSIDDELQTSISSEKENWRSILKIVVDVVLFWGSTDVIGHPKSRIFLNLLELISNYNSQLASHIASHKKGSTTYFSPTVPNEFINLLGSTVRCEILSTIKQAKYFSMLFDCTPGVAHKEQMCQIIRYVRIAYNDCSVEESFIDFINTSEKTGSGLAAEIEKKLCNDSLNIADCHGQGYDNGANMACKYCGVQARLAQVNELARFVPCTAHSLNLVGVHAASVSVDMVSFFGTLQWRYEALSEVASDFKLLTGITERDGPVNPLCPTRWTLRIGSIKLL</sequence>
<dbReference type="PANTHER" id="PTHR45749:SF21">
    <property type="entry name" value="DUF4371 DOMAIN-CONTAINING PROTEIN"/>
    <property type="match status" value="1"/>
</dbReference>
<accession>H3AUA5</accession>
<evidence type="ECO:0000313" key="3">
    <source>
        <dbReference type="Proteomes" id="UP000008672"/>
    </source>
</evidence>
<evidence type="ECO:0000259" key="1">
    <source>
        <dbReference type="Pfam" id="PF14291"/>
    </source>
</evidence>
<reference evidence="3" key="1">
    <citation type="submission" date="2011-08" db="EMBL/GenBank/DDBJ databases">
        <title>The draft genome of Latimeria chalumnae.</title>
        <authorList>
            <person name="Di Palma F."/>
            <person name="Alfoldi J."/>
            <person name="Johnson J."/>
            <person name="Berlin A."/>
            <person name="Gnerre S."/>
            <person name="Jaffe D."/>
            <person name="MacCallum I."/>
            <person name="Young S."/>
            <person name="Walker B.J."/>
            <person name="Lander E."/>
            <person name="Lindblad-Toh K."/>
        </authorList>
    </citation>
    <scope>NUCLEOTIDE SEQUENCE [LARGE SCALE GENOMIC DNA]</scope>
    <source>
        <strain evidence="3">Wild caught</strain>
    </source>
</reference>
<feature type="domain" description="DUF4371" evidence="1">
    <location>
        <begin position="43"/>
        <end position="271"/>
    </location>
</feature>
<dbReference type="AlphaFoldDB" id="H3AUA5"/>
<dbReference type="Pfam" id="PF14291">
    <property type="entry name" value="DUF4371"/>
    <property type="match status" value="1"/>
</dbReference>
<name>H3AUA5_LATCH</name>
<organism evidence="2 3">
    <name type="scientific">Latimeria chalumnae</name>
    <name type="common">Coelacanth</name>
    <dbReference type="NCBI Taxonomy" id="7897"/>
    <lineage>
        <taxon>Eukaryota</taxon>
        <taxon>Metazoa</taxon>
        <taxon>Chordata</taxon>
        <taxon>Craniata</taxon>
        <taxon>Vertebrata</taxon>
        <taxon>Euteleostomi</taxon>
        <taxon>Coelacanthiformes</taxon>
        <taxon>Coelacanthidae</taxon>
        <taxon>Latimeria</taxon>
    </lineage>
</organism>
<dbReference type="OMA" id="CKERADC"/>